<dbReference type="Pfam" id="PF21719">
    <property type="entry name" value="MIOS_a-sol"/>
    <property type="match status" value="1"/>
</dbReference>
<evidence type="ECO:0000256" key="1">
    <source>
        <dbReference type="ARBA" id="ARBA00009713"/>
    </source>
</evidence>
<comment type="similarity">
    <text evidence="1">Belongs to the WD repeat mio family.</text>
</comment>
<dbReference type="InterPro" id="IPR015943">
    <property type="entry name" value="WD40/YVTN_repeat-like_dom_sf"/>
</dbReference>
<keyword evidence="2" id="KW-0853">WD repeat</keyword>
<feature type="region of interest" description="Disordered" evidence="4">
    <location>
        <begin position="682"/>
        <end position="729"/>
    </location>
</feature>
<accession>A0A8H2X4X5</accession>
<dbReference type="Proteomes" id="UP000663850">
    <property type="component" value="Unassembled WGS sequence"/>
</dbReference>
<evidence type="ECO:0000256" key="4">
    <source>
        <dbReference type="SAM" id="MobiDB-lite"/>
    </source>
</evidence>
<dbReference type="InterPro" id="IPR037593">
    <property type="entry name" value="MIOS/Sea4"/>
</dbReference>
<evidence type="ECO:0000259" key="5">
    <source>
        <dbReference type="Pfam" id="PF17034"/>
    </source>
</evidence>
<feature type="domain" description="GATOR2 complex protein MIO zinc-ribbon like" evidence="5">
    <location>
        <begin position="1025"/>
        <end position="1147"/>
    </location>
</feature>
<evidence type="ECO:0000256" key="2">
    <source>
        <dbReference type="ARBA" id="ARBA00022574"/>
    </source>
</evidence>
<dbReference type="PANTHER" id="PTHR16453:SF9">
    <property type="entry name" value="GATOR COMPLEX PROTEIN MIOS"/>
    <property type="match status" value="1"/>
</dbReference>
<dbReference type="InterPro" id="IPR036322">
    <property type="entry name" value="WD40_repeat_dom_sf"/>
</dbReference>
<feature type="region of interest" description="Disordered" evidence="4">
    <location>
        <begin position="744"/>
        <end position="766"/>
    </location>
</feature>
<dbReference type="GO" id="GO:1904263">
    <property type="term" value="P:positive regulation of TORC1 signaling"/>
    <property type="evidence" value="ECO:0007669"/>
    <property type="project" value="TreeGrafter"/>
</dbReference>
<dbReference type="Pfam" id="PF21720">
    <property type="entry name" value="MIOS_WD40"/>
    <property type="match status" value="1"/>
</dbReference>
<dbReference type="AlphaFoldDB" id="A0A8H2X4X5"/>
<feature type="region of interest" description="Disordered" evidence="4">
    <location>
        <begin position="478"/>
        <end position="517"/>
    </location>
</feature>
<dbReference type="InterPro" id="IPR031488">
    <property type="entry name" value="Zn_ribbon_mio"/>
</dbReference>
<feature type="domain" description="MIOS-like alpha-solenoid" evidence="6">
    <location>
        <begin position="733"/>
        <end position="902"/>
    </location>
</feature>
<sequence length="1159" mass="128639">MQASIRRQVLWDPLGSDRFIVGGNNEVKLYQWNSHAGEVRILASQSELTHMRCLAWSPHPIIDDLVAVGLTTGNVELFRLGSSVASLPNSHNSLEAPKVATLPVRYQRPCHAIEFSPIDPNYLAVGLEKTRNEPSLLIWDIERAARMLPSPSSALPAFRRTSPRLPATRPAMSLAGPGDSRPLQYYGSTEVIHSLAFLPGTPHILIAGIGTKRIGMYDLRSPGVATAPTSNPPTGNASQPLAYYTKAVYGITVDPLDDNRFASYGDDMNIRLWDRRWTDPVMTWTEMDAGANTDPRACNVSAIQFSQARRGVLGSLMKDANVVRLWDILDHRREVLDSAEATENSSARWRTLPDGPILSHTVTSGFSKKGLSSFAFAPPQPCSPLIPRIVTVSRDGALNISAVFSSDIQTWSGRGMLASTSRAQLDTKIEPGPKDEAIKVHTSWNTEDEWIVPEPWEITGEPLDPATSDALGLAPTLSITEERSGRGLDRQNLPYKTTASRSSSAAPSGRAYSPAALRRIPLGKHRRIRSASPLPLEVESGTDNDTPLVIRGKNSLGISPAVSETNWKDAPTSVKSRKGEKLELAMREDISMIMRRRVIKGYGIKNFARNADIVSETQPNVVNVVYMWRWLEASREMLSAGASSRINGIEFKYQGVLGIWEGFSPITVTQVPNQSLDSPTYSPLLGAPIPQGHTSPALGHNTNLGLSRPPSQRGGKRGERHRSPQRDHYDAAISILNMRRDSMADNTGESGASFTSPDSRDIGPRRRFGRLGRRRLALALCGWDISNAEIRADIARWLKDGKYTKAACWAVFQNDFKLAVEALMHSSDEMHRIISGIVVAAETETDRRLKGAWREHCQKLGSRLEDPYLRIMMAHLAFDDWITVVEEAAIPLRDRLNIALRFLDDGQLGQFFQSVKKDLERSGDLEALLFTGLTSSGLRVLQRYVDNTGDVQTAAILTALVCPGILQDERSERWMSVYQDLLDSWRMFHQRCQFDIERGEILRELVLSGDREPFEWVPRQLAMRCHFCDKIVNATGPSDFGKSMTMGLSTAHDRIRLTFCPHCRKALPRCDVCLMSLSGPLSDFLRDSELSHMDTIHDTFDDALVFCQTCRHGGHAVHIMEWFFGNEESETSGHKECPVADCTCNCALEAGYEDEAEVQ</sequence>
<evidence type="ECO:0000259" key="6">
    <source>
        <dbReference type="Pfam" id="PF21719"/>
    </source>
</evidence>
<dbReference type="SMART" id="SM00320">
    <property type="entry name" value="WD40"/>
    <property type="match status" value="3"/>
</dbReference>
<feature type="compositionally biased region" description="Basic and acidic residues" evidence="4">
    <location>
        <begin position="480"/>
        <end position="489"/>
    </location>
</feature>
<protein>
    <submittedName>
        <fullName evidence="7">Uncharacterized protein</fullName>
    </submittedName>
</protein>
<evidence type="ECO:0000313" key="7">
    <source>
        <dbReference type="EMBL" id="CAE6413365.1"/>
    </source>
</evidence>
<dbReference type="Gene3D" id="2.130.10.10">
    <property type="entry name" value="YVTN repeat-like/Quinoprotein amine dehydrogenase"/>
    <property type="match status" value="1"/>
</dbReference>
<reference evidence="7" key="1">
    <citation type="submission" date="2021-01" db="EMBL/GenBank/DDBJ databases">
        <authorList>
            <person name="Kaushik A."/>
        </authorList>
    </citation>
    <scope>NUCLEOTIDE SEQUENCE</scope>
    <source>
        <strain evidence="7">Type strain: AG8-Rh-89/</strain>
    </source>
</reference>
<comment type="caution">
    <text evidence="7">The sequence shown here is derived from an EMBL/GenBank/DDBJ whole genome shotgun (WGS) entry which is preliminary data.</text>
</comment>
<gene>
    <name evidence="7" type="ORF">RDB_LOCUS3144</name>
</gene>
<dbReference type="PANTHER" id="PTHR16453">
    <property type="entry name" value="WD40 DOMAIN-CONTAINING PROTEIN MIO FAMILY MEMBER"/>
    <property type="match status" value="1"/>
</dbReference>
<feature type="compositionally biased region" description="Low complexity" evidence="4">
    <location>
        <begin position="499"/>
        <end position="516"/>
    </location>
</feature>
<dbReference type="Pfam" id="PF17034">
    <property type="entry name" value="zinc_ribbon_16"/>
    <property type="match status" value="1"/>
</dbReference>
<dbReference type="InterPro" id="IPR001680">
    <property type="entry name" value="WD40_rpt"/>
</dbReference>
<dbReference type="InterPro" id="IPR049092">
    <property type="entry name" value="MIOS_a-sol"/>
</dbReference>
<evidence type="ECO:0000313" key="8">
    <source>
        <dbReference type="Proteomes" id="UP000663850"/>
    </source>
</evidence>
<evidence type="ECO:0000256" key="3">
    <source>
        <dbReference type="ARBA" id="ARBA00022737"/>
    </source>
</evidence>
<keyword evidence="3" id="KW-0677">Repeat</keyword>
<organism evidence="7 8">
    <name type="scientific">Rhizoctonia solani</name>
    <dbReference type="NCBI Taxonomy" id="456999"/>
    <lineage>
        <taxon>Eukaryota</taxon>
        <taxon>Fungi</taxon>
        <taxon>Dikarya</taxon>
        <taxon>Basidiomycota</taxon>
        <taxon>Agaricomycotina</taxon>
        <taxon>Agaricomycetes</taxon>
        <taxon>Cantharellales</taxon>
        <taxon>Ceratobasidiaceae</taxon>
        <taxon>Rhizoctonia</taxon>
    </lineage>
</organism>
<proteinExistence type="inferred from homology"/>
<dbReference type="GO" id="GO:0005737">
    <property type="term" value="C:cytoplasm"/>
    <property type="evidence" value="ECO:0007669"/>
    <property type="project" value="TreeGrafter"/>
</dbReference>
<feature type="compositionally biased region" description="Polar residues" evidence="4">
    <location>
        <begin position="744"/>
        <end position="757"/>
    </location>
</feature>
<name>A0A8H2X4X5_9AGAM</name>
<dbReference type="EMBL" id="CAJMWZ010000203">
    <property type="protein sequence ID" value="CAE6413365.1"/>
    <property type="molecule type" value="Genomic_DNA"/>
</dbReference>
<dbReference type="CDD" id="cd16691">
    <property type="entry name" value="mRING-H2-C3H3C2_Mio"/>
    <property type="match status" value="1"/>
</dbReference>
<dbReference type="SUPFAM" id="SSF50978">
    <property type="entry name" value="WD40 repeat-like"/>
    <property type="match status" value="1"/>
</dbReference>